<dbReference type="InterPro" id="IPR001926">
    <property type="entry name" value="TrpB-like_PALP"/>
</dbReference>
<dbReference type="Pfam" id="PF00291">
    <property type="entry name" value="PALP"/>
    <property type="match status" value="1"/>
</dbReference>
<gene>
    <name evidence="7" type="ORF">Xinn_03408</name>
    <name evidence="8" type="ORF">XIS1_150002</name>
</gene>
<feature type="domain" description="Tryptophan synthase beta chain-like PALP" evidence="6">
    <location>
        <begin position="2"/>
        <end position="167"/>
    </location>
</feature>
<evidence type="ECO:0000256" key="1">
    <source>
        <dbReference type="ARBA" id="ARBA00001933"/>
    </source>
</evidence>
<reference evidence="7 10" key="3">
    <citation type="journal article" date="2017" name="Nat. Microbiol.">
        <title>Natural product diversity associated with the nematode symbionts Photorhabdus and Xenorhabdus.</title>
        <authorList>
            <person name="Tobias N.J."/>
            <person name="Wolff H."/>
            <person name="Djahanschiri B."/>
            <person name="Grundmann F."/>
            <person name="Kronenwerth M."/>
            <person name="Shi Y.M."/>
            <person name="Simonyi S."/>
            <person name="Grun P."/>
            <person name="Shapiro-Ilan D."/>
            <person name="Pidot S.J."/>
            <person name="Stinear T.P."/>
            <person name="Ebersberger I."/>
            <person name="Bode H.B."/>
        </authorList>
    </citation>
    <scope>NUCLEOTIDE SEQUENCE [LARGE SCALE GENOMIC DNA]</scope>
    <source>
        <strain evidence="7 10">DSM 16336</strain>
    </source>
</reference>
<accession>A0A1N6MUJ7</accession>
<dbReference type="EC" id="2.5.1.47" evidence="3"/>
<reference evidence="8" key="2">
    <citation type="submission" date="2016-12" db="EMBL/GenBank/DDBJ databases">
        <authorList>
            <person name="Song W.-J."/>
            <person name="Kurnit D.M."/>
        </authorList>
    </citation>
    <scope>NUCLEOTIDE SEQUENCE [LARGE SCALE GENOMIC DNA]</scope>
    <source>
        <strain evidence="8">HGB1681</strain>
    </source>
</reference>
<dbReference type="OrthoDB" id="9805733at2"/>
<evidence type="ECO:0000259" key="6">
    <source>
        <dbReference type="Pfam" id="PF00291"/>
    </source>
</evidence>
<name>A0A1N6MUJ7_9GAMM</name>
<dbReference type="EMBL" id="NIBU01000062">
    <property type="protein sequence ID" value="PHM30222.1"/>
    <property type="molecule type" value="Genomic_DNA"/>
</dbReference>
<evidence type="ECO:0000313" key="9">
    <source>
        <dbReference type="Proteomes" id="UP000196435"/>
    </source>
</evidence>
<evidence type="ECO:0000313" key="8">
    <source>
        <dbReference type="EMBL" id="SIP72454.1"/>
    </source>
</evidence>
<protein>
    <recommendedName>
        <fullName evidence="3">cysteine synthase</fullName>
        <ecNumber evidence="3">2.5.1.47</ecNumber>
    </recommendedName>
</protein>
<evidence type="ECO:0000256" key="5">
    <source>
        <dbReference type="ARBA" id="ARBA00047931"/>
    </source>
</evidence>
<dbReference type="PANTHER" id="PTHR10314">
    <property type="entry name" value="CYSTATHIONINE BETA-SYNTHASE"/>
    <property type="match status" value="1"/>
</dbReference>
<sequence length="177" mass="19488">MAKEILKSTPNEYVFLDQFSNPSNPKSHFLTTGPEIVNQLNGRNIDVFVAGIGTGGTLMGVGRYLNSINSNAKIVGVQPEGCDFINGKFIPHKIEATSVGIIPSIVDLKIINHMIDVNFDEICDFKKWLIKKYGIFVGISSVGNILAALKEACNYEKDKTIVTIAPDSGRSYLEHQW</sequence>
<evidence type="ECO:0000256" key="4">
    <source>
        <dbReference type="ARBA" id="ARBA00022898"/>
    </source>
</evidence>
<dbReference type="Gene3D" id="3.40.50.1100">
    <property type="match status" value="1"/>
</dbReference>
<organism evidence="8 9">
    <name type="scientific">Xenorhabdus innexi</name>
    <dbReference type="NCBI Taxonomy" id="290109"/>
    <lineage>
        <taxon>Bacteria</taxon>
        <taxon>Pseudomonadati</taxon>
        <taxon>Pseudomonadota</taxon>
        <taxon>Gammaproteobacteria</taxon>
        <taxon>Enterobacterales</taxon>
        <taxon>Morganellaceae</taxon>
        <taxon>Xenorhabdus</taxon>
    </lineage>
</organism>
<keyword evidence="4" id="KW-0663">Pyridoxal phosphate</keyword>
<dbReference type="Proteomes" id="UP000224871">
    <property type="component" value="Unassembled WGS sequence"/>
</dbReference>
<keyword evidence="10" id="KW-1185">Reference proteome</keyword>
<evidence type="ECO:0000256" key="2">
    <source>
        <dbReference type="ARBA" id="ARBA00004962"/>
    </source>
</evidence>
<dbReference type="InterPro" id="IPR050214">
    <property type="entry name" value="Cys_Synth/Cystath_Beta-Synth"/>
</dbReference>
<dbReference type="GO" id="GO:0004124">
    <property type="term" value="F:cysteine synthase activity"/>
    <property type="evidence" value="ECO:0007669"/>
    <property type="project" value="UniProtKB-EC"/>
</dbReference>
<evidence type="ECO:0000313" key="10">
    <source>
        <dbReference type="Proteomes" id="UP000224871"/>
    </source>
</evidence>
<dbReference type="InterPro" id="IPR036052">
    <property type="entry name" value="TrpB-like_PALP_sf"/>
</dbReference>
<comment type="pathway">
    <text evidence="2">Amino-acid biosynthesis; L-cysteine biosynthesis; L-cysteine from L-serine: step 2/2.</text>
</comment>
<dbReference type="Proteomes" id="UP000196435">
    <property type="component" value="Unassembled WGS sequence"/>
</dbReference>
<reference evidence="9" key="1">
    <citation type="submission" date="2016-12" db="EMBL/GenBank/DDBJ databases">
        <authorList>
            <person name="Gaudriault S."/>
        </authorList>
    </citation>
    <scope>NUCLEOTIDE SEQUENCE [LARGE SCALE GENOMIC DNA]</scope>
    <source>
        <strain evidence="9">HGB1681 (deposited as PTA-6826 in the American Type Culture Collection)</strain>
    </source>
</reference>
<evidence type="ECO:0000256" key="3">
    <source>
        <dbReference type="ARBA" id="ARBA00012681"/>
    </source>
</evidence>
<dbReference type="EMBL" id="FTLG01000057">
    <property type="protein sequence ID" value="SIP72454.1"/>
    <property type="molecule type" value="Genomic_DNA"/>
</dbReference>
<comment type="cofactor">
    <cofactor evidence="1">
        <name>pyridoxal 5'-phosphate</name>
        <dbReference type="ChEBI" id="CHEBI:597326"/>
    </cofactor>
</comment>
<dbReference type="AlphaFoldDB" id="A0A1N6MUJ7"/>
<evidence type="ECO:0000313" key="7">
    <source>
        <dbReference type="EMBL" id="PHM30222.1"/>
    </source>
</evidence>
<proteinExistence type="predicted"/>
<dbReference type="SUPFAM" id="SSF53686">
    <property type="entry name" value="Tryptophan synthase beta subunit-like PLP-dependent enzymes"/>
    <property type="match status" value="1"/>
</dbReference>
<comment type="catalytic activity">
    <reaction evidence="5">
        <text>O-acetyl-L-serine + hydrogen sulfide = L-cysteine + acetate</text>
        <dbReference type="Rhea" id="RHEA:14829"/>
        <dbReference type="ChEBI" id="CHEBI:29919"/>
        <dbReference type="ChEBI" id="CHEBI:30089"/>
        <dbReference type="ChEBI" id="CHEBI:35235"/>
        <dbReference type="ChEBI" id="CHEBI:58340"/>
        <dbReference type="EC" id="2.5.1.47"/>
    </reaction>
</comment>
<keyword evidence="8" id="KW-0808">Transferase</keyword>